<keyword evidence="2" id="KW-0934">Plastid</keyword>
<evidence type="ECO:0000313" key="2">
    <source>
        <dbReference type="EMBL" id="BAS44704.1"/>
    </source>
</evidence>
<dbReference type="EMBL" id="LC035012">
    <property type="protein sequence ID" value="BAS44704.1"/>
    <property type="molecule type" value="Genomic_DNA"/>
</dbReference>
<keyword evidence="1" id="KW-0812">Transmembrane</keyword>
<name>A0A0M4UDE5_MARPA</name>
<keyword evidence="1" id="KW-0472">Membrane</keyword>
<geneLocation type="chloroplast" evidence="2"/>
<organism evidence="2">
    <name type="scientific">Marchantia paleacea subsp. diptera</name>
    <dbReference type="NCBI Taxonomy" id="93925"/>
    <lineage>
        <taxon>Eukaryota</taxon>
        <taxon>Viridiplantae</taxon>
        <taxon>Streptophyta</taxon>
        <taxon>Embryophyta</taxon>
        <taxon>Marchantiophyta</taxon>
        <taxon>Marchantiopsida</taxon>
        <taxon>Marchantiidae</taxon>
        <taxon>Marchantiales</taxon>
        <taxon>Marchantiaceae</taxon>
        <taxon>Marchantia</taxon>
    </lineage>
</organism>
<dbReference type="AlphaFoldDB" id="A0A0M4UDE5"/>
<evidence type="ECO:0000256" key="1">
    <source>
        <dbReference type="SAM" id="Phobius"/>
    </source>
</evidence>
<sequence>MELILNKEYRLVIIVLISVYYRYRFFLLLF</sequence>
<proteinExistence type="predicted"/>
<accession>A0A0M4UDE5</accession>
<protein>
    <submittedName>
        <fullName evidence="2">Uncharacterized protein</fullName>
    </submittedName>
</protein>
<feature type="transmembrane region" description="Helical" evidence="1">
    <location>
        <begin position="12"/>
        <end position="29"/>
    </location>
</feature>
<keyword evidence="2" id="KW-0150">Chloroplast</keyword>
<reference evidence="2" key="1">
    <citation type="submission" date="2015-03" db="EMBL/GenBank/DDBJ databases">
        <title>Complete chloroplast genome DNA of liverwort Marchantia paleacea var. diptera.</title>
        <authorList>
            <person name="Ishii K."/>
            <person name="Nakagawa T."/>
            <person name="Kozaki T."/>
        </authorList>
    </citation>
    <scope>NUCLEOTIDE SEQUENCE</scope>
</reference>
<keyword evidence="1" id="KW-1133">Transmembrane helix</keyword>